<protein>
    <submittedName>
        <fullName evidence="1">Uncharacterized protein</fullName>
    </submittedName>
</protein>
<dbReference type="AlphaFoldDB" id="A0A5B0HD16"/>
<proteinExistence type="predicted"/>
<dbReference type="Proteomes" id="UP000325273">
    <property type="component" value="Unassembled WGS sequence"/>
</dbReference>
<reference evidence="1 2" key="1">
    <citation type="submission" date="2019-08" db="EMBL/GenBank/DDBJ databases">
        <title>Paraburkholderia sp. DCY113.</title>
        <authorList>
            <person name="Kang J."/>
        </authorList>
    </citation>
    <scope>NUCLEOTIDE SEQUENCE [LARGE SCALE GENOMIC DNA]</scope>
    <source>
        <strain evidence="1 2">DCY113</strain>
    </source>
</reference>
<evidence type="ECO:0000313" key="1">
    <source>
        <dbReference type="EMBL" id="KAA1013012.1"/>
    </source>
</evidence>
<evidence type="ECO:0000313" key="2">
    <source>
        <dbReference type="Proteomes" id="UP000325273"/>
    </source>
</evidence>
<accession>A0A5B0HD16</accession>
<name>A0A5B0HD16_9BURK</name>
<organism evidence="1 2">
    <name type="scientific">Paraburkholderia panacisoli</name>
    <dbReference type="NCBI Taxonomy" id="2603818"/>
    <lineage>
        <taxon>Bacteria</taxon>
        <taxon>Pseudomonadati</taxon>
        <taxon>Pseudomonadota</taxon>
        <taxon>Betaproteobacteria</taxon>
        <taxon>Burkholderiales</taxon>
        <taxon>Burkholderiaceae</taxon>
        <taxon>Paraburkholderia</taxon>
    </lineage>
</organism>
<dbReference type="Gene3D" id="1.10.10.10">
    <property type="entry name" value="Winged helix-like DNA-binding domain superfamily/Winged helix DNA-binding domain"/>
    <property type="match status" value="1"/>
</dbReference>
<dbReference type="RefSeq" id="WP_149669642.1">
    <property type="nucleotide sequence ID" value="NZ_VTUZ01000005.1"/>
</dbReference>
<gene>
    <name evidence="1" type="ORF">FVF58_09485</name>
</gene>
<dbReference type="EMBL" id="VTUZ01000005">
    <property type="protein sequence ID" value="KAA1013012.1"/>
    <property type="molecule type" value="Genomic_DNA"/>
</dbReference>
<sequence>MKKWRGRVLIAEKIKVVEELGFSAELADEWYGKFLKHQNHALDRSIKSLLTFSQYMTKVRDAGISSPAQIGRKRDQFQMGRIGDVGDYEENNCRFITAYQNHCEARANSRFEERGRLDSILLAGQTKHTSERYRKISEALSGRTAETHSYIAKNAIASANALRGRTKQNDPRMVGIADKLARDFVIRSPGGQMHEGRNLKEHCAAYGLNYGHMAAVLRGKEKHHKGWTGSYVNDIDLATLETIPAMPEKLDWAA</sequence>
<comment type="caution">
    <text evidence="1">The sequence shown here is derived from an EMBL/GenBank/DDBJ whole genome shotgun (WGS) entry which is preliminary data.</text>
</comment>
<dbReference type="InterPro" id="IPR036388">
    <property type="entry name" value="WH-like_DNA-bd_sf"/>
</dbReference>
<keyword evidence="2" id="KW-1185">Reference proteome</keyword>